<organism evidence="1 2">
    <name type="scientific">Schistosoma margrebowiei</name>
    <dbReference type="NCBI Taxonomy" id="48269"/>
    <lineage>
        <taxon>Eukaryota</taxon>
        <taxon>Metazoa</taxon>
        <taxon>Spiralia</taxon>
        <taxon>Lophotrochozoa</taxon>
        <taxon>Platyhelminthes</taxon>
        <taxon>Trematoda</taxon>
        <taxon>Digenea</taxon>
        <taxon>Strigeidida</taxon>
        <taxon>Schistosomatoidea</taxon>
        <taxon>Schistosomatidae</taxon>
        <taxon>Schistosoma</taxon>
    </lineage>
</organism>
<sequence length="110" mass="12442">MKKTRVAAASASVDLNIRKEETKVLKYNTENINPVKRDGETMENVESFTYTKSIINEQKGANADLKERTEKSRVALLQLKNIWNSKQLSTNIKLTILNTNVKTVSSTIRS</sequence>
<dbReference type="Proteomes" id="UP000277204">
    <property type="component" value="Unassembled WGS sequence"/>
</dbReference>
<dbReference type="EMBL" id="UZAI01003907">
    <property type="protein sequence ID" value="VDO83065.1"/>
    <property type="molecule type" value="Genomic_DNA"/>
</dbReference>
<dbReference type="Pfam" id="PF20049">
    <property type="entry name" value="DUF6451"/>
    <property type="match status" value="1"/>
</dbReference>
<protein>
    <submittedName>
        <fullName evidence="1">Uncharacterized protein</fullName>
    </submittedName>
</protein>
<keyword evidence="2" id="KW-1185">Reference proteome</keyword>
<proteinExistence type="predicted"/>
<name>A0A183LY73_9TREM</name>
<dbReference type="AlphaFoldDB" id="A0A183LY73"/>
<evidence type="ECO:0000313" key="1">
    <source>
        <dbReference type="EMBL" id="VDO83065.1"/>
    </source>
</evidence>
<accession>A0A183LY73</accession>
<dbReference type="InterPro" id="IPR045609">
    <property type="entry name" value="DUF6451"/>
</dbReference>
<reference evidence="1 2" key="1">
    <citation type="submission" date="2018-11" db="EMBL/GenBank/DDBJ databases">
        <authorList>
            <consortium name="Pathogen Informatics"/>
        </authorList>
    </citation>
    <scope>NUCLEOTIDE SEQUENCE [LARGE SCALE GENOMIC DNA]</scope>
    <source>
        <strain evidence="1 2">Zambia</strain>
    </source>
</reference>
<gene>
    <name evidence="1" type="ORF">SMRZ_LOCUS8748</name>
</gene>
<evidence type="ECO:0000313" key="2">
    <source>
        <dbReference type="Proteomes" id="UP000277204"/>
    </source>
</evidence>